<dbReference type="GO" id="GO:0000981">
    <property type="term" value="F:DNA-binding transcription factor activity, RNA polymerase II-specific"/>
    <property type="evidence" value="ECO:0007669"/>
    <property type="project" value="TreeGrafter"/>
</dbReference>
<protein>
    <recommendedName>
        <fullName evidence="7">BHLH domain-containing protein</fullName>
    </recommendedName>
</protein>
<keyword evidence="9" id="KW-1185">Reference proteome</keyword>
<dbReference type="GO" id="GO:0046983">
    <property type="term" value="F:protein dimerization activity"/>
    <property type="evidence" value="ECO:0007669"/>
    <property type="project" value="InterPro"/>
</dbReference>
<evidence type="ECO:0000256" key="3">
    <source>
        <dbReference type="ARBA" id="ARBA00023125"/>
    </source>
</evidence>
<dbReference type="Proteomes" id="UP000267029">
    <property type="component" value="Unassembled WGS sequence"/>
</dbReference>
<dbReference type="SUPFAM" id="SSF47459">
    <property type="entry name" value="HLH, helix-loop-helix DNA-binding domain"/>
    <property type="match status" value="1"/>
</dbReference>
<dbReference type="AlphaFoldDB" id="A0A3P6HIP7"/>
<dbReference type="GO" id="GO:0005634">
    <property type="term" value="C:nucleus"/>
    <property type="evidence" value="ECO:0007669"/>
    <property type="project" value="UniProtKB-SubCell"/>
</dbReference>
<evidence type="ECO:0000256" key="1">
    <source>
        <dbReference type="ARBA" id="ARBA00004123"/>
    </source>
</evidence>
<name>A0A3P6HIP7_MESCO</name>
<dbReference type="InterPro" id="IPR052207">
    <property type="entry name" value="Max-like/E-box_TFs"/>
</dbReference>
<organism evidence="8 9">
    <name type="scientific">Mesocestoides corti</name>
    <name type="common">Flatworm</name>
    <dbReference type="NCBI Taxonomy" id="53468"/>
    <lineage>
        <taxon>Eukaryota</taxon>
        <taxon>Metazoa</taxon>
        <taxon>Spiralia</taxon>
        <taxon>Lophotrochozoa</taxon>
        <taxon>Platyhelminthes</taxon>
        <taxon>Cestoda</taxon>
        <taxon>Eucestoda</taxon>
        <taxon>Cyclophyllidea</taxon>
        <taxon>Mesocestoididae</taxon>
        <taxon>Mesocestoides</taxon>
    </lineage>
</organism>
<evidence type="ECO:0000256" key="4">
    <source>
        <dbReference type="ARBA" id="ARBA00023163"/>
    </source>
</evidence>
<comment type="subcellular location">
    <subcellularLocation>
        <location evidence="1">Nucleus</location>
    </subcellularLocation>
</comment>
<dbReference type="InterPro" id="IPR011598">
    <property type="entry name" value="bHLH_dom"/>
</dbReference>
<dbReference type="EMBL" id="UXSR01001599">
    <property type="protein sequence ID" value="VDD78398.1"/>
    <property type="molecule type" value="Genomic_DNA"/>
</dbReference>
<evidence type="ECO:0000256" key="2">
    <source>
        <dbReference type="ARBA" id="ARBA00023015"/>
    </source>
</evidence>
<dbReference type="PANTHER" id="PTHR15741">
    <property type="entry name" value="BASIC HELIX-LOOP-HELIX ZIP TRANSCRIPTION FACTOR"/>
    <property type="match status" value="1"/>
</dbReference>
<feature type="region of interest" description="Disordered" evidence="6">
    <location>
        <begin position="352"/>
        <end position="390"/>
    </location>
</feature>
<dbReference type="OrthoDB" id="6022628at2759"/>
<evidence type="ECO:0000256" key="5">
    <source>
        <dbReference type="ARBA" id="ARBA00023242"/>
    </source>
</evidence>
<sequence length="621" mass="67900">MMGGRGVPPDWKNEPGWCEGVVIVHASYQFKVRVQKPLASLDFAQPISSLSVKLHFKRKGRCVANKTGLAFIVRVPRVHDYHPLTPTGFVLPIWWRTTSSHQAVLPTSCCRRSCEKHVGACDLVKHTDLLWTNTSWKSAVCWNEPQDGSCDRAPQTCLPALVKESLPPQTNHDAALFAYRQPIHKLGMAAPNRLSSSERLPATTAAAAAASIVSRPLPPYSNQRPTSNVVIHESQKLVSSHYRRGRSQFHPNPPYRRPPLASQQQVAGIYSQAAPPVPSPPKPIDHQKCSTISSAPELYGICPVGEAVSLKTFRSTTSTEYSPCSNEAKLESSIEDYSPLADDGEGALIPDAEADDVVDDDDYGEEADDDDDTKAYSAASTSTGALSDSSNFSHAVVPTAAAATTPSKASNTEQRRRLSMQSSLKLLQELVQANQHQHSKQPDNSQKPSRCSSGSGRKSDSPGTAGQPKASKAAILRDGAELIRSQRVARAQLDAEIGRLRAELDSLQSSINACCDKLPVSGAVSKHQAKAMKNEAMSWYRGFVATASQANWKFYVFSLIFNDLFESYCEKVCSTSSLDVLRRSIASWLEDCCDLPQLRKSGGRQHQLAQFPRLETLCFRS</sequence>
<evidence type="ECO:0000313" key="9">
    <source>
        <dbReference type="Proteomes" id="UP000267029"/>
    </source>
</evidence>
<dbReference type="InterPro" id="IPR036638">
    <property type="entry name" value="HLH_DNA-bd_sf"/>
</dbReference>
<keyword evidence="4" id="KW-0804">Transcription</keyword>
<feature type="region of interest" description="Disordered" evidence="6">
    <location>
        <begin position="400"/>
        <end position="419"/>
    </location>
</feature>
<keyword evidence="5" id="KW-0539">Nucleus</keyword>
<evidence type="ECO:0000259" key="7">
    <source>
        <dbReference type="PROSITE" id="PS50888"/>
    </source>
</evidence>
<reference evidence="8 9" key="1">
    <citation type="submission" date="2018-10" db="EMBL/GenBank/DDBJ databases">
        <authorList>
            <consortium name="Pathogen Informatics"/>
        </authorList>
    </citation>
    <scope>NUCLEOTIDE SEQUENCE [LARGE SCALE GENOMIC DNA]</scope>
</reference>
<dbReference type="STRING" id="53468.A0A3P6HIP7"/>
<evidence type="ECO:0000313" key="8">
    <source>
        <dbReference type="EMBL" id="VDD78398.1"/>
    </source>
</evidence>
<feature type="compositionally biased region" description="Acidic residues" evidence="6">
    <location>
        <begin position="352"/>
        <end position="372"/>
    </location>
</feature>
<dbReference type="PANTHER" id="PTHR15741:SF27">
    <property type="entry name" value="TRANSCRIPTION FACTOR AP-4"/>
    <property type="match status" value="1"/>
</dbReference>
<dbReference type="Gene3D" id="4.10.280.10">
    <property type="entry name" value="Helix-loop-helix DNA-binding domain"/>
    <property type="match status" value="1"/>
</dbReference>
<accession>A0A3P6HIP7</accession>
<gene>
    <name evidence="8" type="ORF">MCOS_LOCUS4401</name>
</gene>
<keyword evidence="3" id="KW-0238">DNA-binding</keyword>
<feature type="domain" description="BHLH" evidence="7">
    <location>
        <begin position="404"/>
        <end position="486"/>
    </location>
</feature>
<dbReference type="GO" id="GO:0000978">
    <property type="term" value="F:RNA polymerase II cis-regulatory region sequence-specific DNA binding"/>
    <property type="evidence" value="ECO:0007669"/>
    <property type="project" value="TreeGrafter"/>
</dbReference>
<evidence type="ECO:0000256" key="6">
    <source>
        <dbReference type="SAM" id="MobiDB-lite"/>
    </source>
</evidence>
<proteinExistence type="predicted"/>
<feature type="region of interest" description="Disordered" evidence="6">
    <location>
        <begin position="433"/>
        <end position="472"/>
    </location>
</feature>
<keyword evidence="2" id="KW-0805">Transcription regulation</keyword>
<feature type="compositionally biased region" description="Polar residues" evidence="6">
    <location>
        <begin position="433"/>
        <end position="464"/>
    </location>
</feature>
<dbReference type="PROSITE" id="PS50888">
    <property type="entry name" value="BHLH"/>
    <property type="match status" value="1"/>
</dbReference>
<feature type="compositionally biased region" description="Low complexity" evidence="6">
    <location>
        <begin position="375"/>
        <end position="390"/>
    </location>
</feature>